<protein>
    <recommendedName>
        <fullName evidence="6">PH domain-containing protein</fullName>
    </recommendedName>
</protein>
<keyword evidence="1" id="KW-0812">Transmembrane</keyword>
<evidence type="ECO:0000256" key="1">
    <source>
        <dbReference type="SAM" id="Phobius"/>
    </source>
</evidence>
<evidence type="ECO:0008006" key="6">
    <source>
        <dbReference type="Google" id="ProtNLM"/>
    </source>
</evidence>
<reference evidence="3 5" key="2">
    <citation type="submission" date="2018-06" db="EMBL/GenBank/DDBJ databases">
        <authorList>
            <consortium name="Pathogen Informatics"/>
            <person name="Doyle S."/>
        </authorList>
    </citation>
    <scope>NUCLEOTIDE SEQUENCE [LARGE SCALE GENOMIC DNA]</scope>
    <source>
        <strain evidence="3 5">NCTC11212</strain>
    </source>
</reference>
<dbReference type="AlphaFoldDB" id="A0AAX2IJ58"/>
<evidence type="ECO:0000313" key="2">
    <source>
        <dbReference type="EMBL" id="SKC13645.1"/>
    </source>
</evidence>
<evidence type="ECO:0000313" key="4">
    <source>
        <dbReference type="Proteomes" id="UP000190669"/>
    </source>
</evidence>
<sequence>MWLNNEIENKTYFMPIFGILIYYIGYNFVRSYIKNSPKIILDFDKIIIKDKTYYWKDIQNIKMTGKKGFGLFSYQMEVTTLEFKNNITEHIFDDMYSNSWEIKSFIKQIVVDKKDSFEINDKKIFKKEIEKENFEEFKGSPFFSFRGIMMWSLILFFLFLTFSPIRKIPFFNALKFFIPFGLFWFAFNAYCMHYFELSKNYFVVRNHYFWWVKDIYKNSEIEIIIYESQAKQPNNLRVITKNYRHKIYPAGTLNDQKWLEMKIQLERKNIKVRNECI</sequence>
<keyword evidence="4" id="KW-1185">Reference proteome</keyword>
<dbReference type="EMBL" id="FUZE01000048">
    <property type="protein sequence ID" value="SKC13645.1"/>
    <property type="molecule type" value="Genomic_DNA"/>
</dbReference>
<evidence type="ECO:0000313" key="5">
    <source>
        <dbReference type="Proteomes" id="UP000251937"/>
    </source>
</evidence>
<organism evidence="3 5">
    <name type="scientific">Chryseobacterium balustinum</name>
    <dbReference type="NCBI Taxonomy" id="246"/>
    <lineage>
        <taxon>Bacteria</taxon>
        <taxon>Pseudomonadati</taxon>
        <taxon>Bacteroidota</taxon>
        <taxon>Flavobacteriia</taxon>
        <taxon>Flavobacteriales</taxon>
        <taxon>Weeksellaceae</taxon>
        <taxon>Chryseobacterium group</taxon>
        <taxon>Chryseobacterium</taxon>
    </lineage>
</organism>
<dbReference type="Proteomes" id="UP000251937">
    <property type="component" value="Unassembled WGS sequence"/>
</dbReference>
<reference evidence="2 4" key="1">
    <citation type="submission" date="2017-02" db="EMBL/GenBank/DDBJ databases">
        <authorList>
            <person name="Varghese N."/>
            <person name="Submissions S."/>
        </authorList>
    </citation>
    <scope>NUCLEOTIDE SEQUENCE [LARGE SCALE GENOMIC DNA]</scope>
    <source>
        <strain evidence="2 4">DSM 16775</strain>
    </source>
</reference>
<proteinExistence type="predicted"/>
<keyword evidence="1" id="KW-0472">Membrane</keyword>
<evidence type="ECO:0000313" key="3">
    <source>
        <dbReference type="EMBL" id="SQA88753.1"/>
    </source>
</evidence>
<name>A0AAX2IJ58_9FLAO</name>
<keyword evidence="1" id="KW-1133">Transmembrane helix</keyword>
<dbReference type="KEGG" id="cbp:EB354_12240"/>
<dbReference type="Proteomes" id="UP000190669">
    <property type="component" value="Unassembled WGS sequence"/>
</dbReference>
<accession>A0AAX2IJ58</accession>
<dbReference type="EMBL" id="UAVR01000007">
    <property type="protein sequence ID" value="SQA88753.1"/>
    <property type="molecule type" value="Genomic_DNA"/>
</dbReference>
<comment type="caution">
    <text evidence="3">The sequence shown here is derived from an EMBL/GenBank/DDBJ whole genome shotgun (WGS) entry which is preliminary data.</text>
</comment>
<feature type="transmembrane region" description="Helical" evidence="1">
    <location>
        <begin position="12"/>
        <end position="29"/>
    </location>
</feature>
<feature type="transmembrane region" description="Helical" evidence="1">
    <location>
        <begin position="177"/>
        <end position="195"/>
    </location>
</feature>
<gene>
    <name evidence="3" type="ORF">NCTC11212_01284</name>
    <name evidence="2" type="ORF">SAMN05421800_1482</name>
</gene>
<feature type="transmembrane region" description="Helical" evidence="1">
    <location>
        <begin position="148"/>
        <end position="165"/>
    </location>
</feature>